<sequence>MKERQILFYRDEETILSFFGEVNIASCVHGIKMTVKQERTNLLMFNAINIHIHATELIAEVPAKFGREEELASSKT</sequence>
<evidence type="ECO:0000313" key="2">
    <source>
        <dbReference type="Proteomes" id="UP000030764"/>
    </source>
</evidence>
<keyword evidence="2" id="KW-1185">Reference proteome</keyword>
<accession>A0A085MNT1</accession>
<dbReference type="EMBL" id="KL363182">
    <property type="protein sequence ID" value="KFD58877.1"/>
    <property type="molecule type" value="Genomic_DNA"/>
</dbReference>
<evidence type="ECO:0000313" key="1">
    <source>
        <dbReference type="EMBL" id="KFD58877.1"/>
    </source>
</evidence>
<protein>
    <submittedName>
        <fullName evidence="1">Uncharacterized protein</fullName>
    </submittedName>
</protein>
<organism evidence="1 2">
    <name type="scientific">Trichuris suis</name>
    <name type="common">pig whipworm</name>
    <dbReference type="NCBI Taxonomy" id="68888"/>
    <lineage>
        <taxon>Eukaryota</taxon>
        <taxon>Metazoa</taxon>
        <taxon>Ecdysozoa</taxon>
        <taxon>Nematoda</taxon>
        <taxon>Enoplea</taxon>
        <taxon>Dorylaimia</taxon>
        <taxon>Trichinellida</taxon>
        <taxon>Trichuridae</taxon>
        <taxon>Trichuris</taxon>
    </lineage>
</organism>
<dbReference type="Proteomes" id="UP000030764">
    <property type="component" value="Unassembled WGS sequence"/>
</dbReference>
<name>A0A085MNT1_9BILA</name>
<gene>
    <name evidence="1" type="ORF">M513_00040</name>
</gene>
<dbReference type="AlphaFoldDB" id="A0A085MNT1"/>
<reference evidence="1 2" key="1">
    <citation type="journal article" date="2014" name="Nat. Genet.">
        <title>Genome and transcriptome of the porcine whipworm Trichuris suis.</title>
        <authorList>
            <person name="Jex A.R."/>
            <person name="Nejsum P."/>
            <person name="Schwarz E.M."/>
            <person name="Hu L."/>
            <person name="Young N.D."/>
            <person name="Hall R.S."/>
            <person name="Korhonen P.K."/>
            <person name="Liao S."/>
            <person name="Thamsborg S."/>
            <person name="Xia J."/>
            <person name="Xu P."/>
            <person name="Wang S."/>
            <person name="Scheerlinck J.P."/>
            <person name="Hofmann A."/>
            <person name="Sternberg P.W."/>
            <person name="Wang J."/>
            <person name="Gasser R.B."/>
        </authorList>
    </citation>
    <scope>NUCLEOTIDE SEQUENCE [LARGE SCALE GENOMIC DNA]</scope>
    <source>
        <strain evidence="1">DCEP-RM93M</strain>
    </source>
</reference>
<proteinExistence type="predicted"/>